<proteinExistence type="predicted"/>
<dbReference type="Proteomes" id="UP000192491">
    <property type="component" value="Unassembled WGS sequence"/>
</dbReference>
<dbReference type="NCBIfam" id="NF006039">
    <property type="entry name" value="PRK08182.1"/>
    <property type="match status" value="1"/>
</dbReference>
<evidence type="ECO:0000256" key="3">
    <source>
        <dbReference type="RuleBase" id="RU000524"/>
    </source>
</evidence>
<evidence type="ECO:0000256" key="1">
    <source>
        <dbReference type="ARBA" id="ARBA00023125"/>
    </source>
</evidence>
<dbReference type="NCBIfam" id="TIGR00621">
    <property type="entry name" value="ssb"/>
    <property type="match status" value="1"/>
</dbReference>
<dbReference type="InterPro" id="IPR000424">
    <property type="entry name" value="Primosome_PriB/ssb"/>
</dbReference>
<organism evidence="4 5">
    <name type="scientific">Thiothrix lacustris</name>
    <dbReference type="NCBI Taxonomy" id="525917"/>
    <lineage>
        <taxon>Bacteria</taxon>
        <taxon>Pseudomonadati</taxon>
        <taxon>Pseudomonadota</taxon>
        <taxon>Gammaproteobacteria</taxon>
        <taxon>Thiotrichales</taxon>
        <taxon>Thiotrichaceae</taxon>
        <taxon>Thiothrix</taxon>
    </lineage>
</organism>
<protein>
    <recommendedName>
        <fullName evidence="2 3">Single-stranded DNA-binding protein</fullName>
    </recommendedName>
</protein>
<evidence type="ECO:0000313" key="4">
    <source>
        <dbReference type="EMBL" id="OQX04133.1"/>
    </source>
</evidence>
<comment type="caution">
    <text evidence="4">The sequence shown here is derived from an EMBL/GenBank/DDBJ whole genome shotgun (WGS) entry which is preliminary data.</text>
</comment>
<reference evidence="4 5" key="1">
    <citation type="submission" date="2017-01" db="EMBL/GenBank/DDBJ databases">
        <title>Novel large sulfur bacteria in the metagenomes of groundwater-fed chemosynthetic microbial mats in the Lake Huron basin.</title>
        <authorList>
            <person name="Sharrar A.M."/>
            <person name="Flood B.E."/>
            <person name="Bailey J.V."/>
            <person name="Jones D.S."/>
            <person name="Biddanda B."/>
            <person name="Ruberg S.A."/>
            <person name="Marcus D.N."/>
            <person name="Dick G.J."/>
        </authorList>
    </citation>
    <scope>NUCLEOTIDE SEQUENCE [LARGE SCALE GENOMIC DNA]</scope>
    <source>
        <strain evidence="4">A8</strain>
    </source>
</reference>
<dbReference type="EMBL" id="MTEJ01000356">
    <property type="protein sequence ID" value="OQX04133.1"/>
    <property type="molecule type" value="Genomic_DNA"/>
</dbReference>
<dbReference type="GO" id="GO:0006260">
    <property type="term" value="P:DNA replication"/>
    <property type="evidence" value="ECO:0007669"/>
    <property type="project" value="InterPro"/>
</dbReference>
<dbReference type="AlphaFoldDB" id="A0A1Y1QFE3"/>
<dbReference type="CDD" id="cd04496">
    <property type="entry name" value="SSB_OBF"/>
    <property type="match status" value="1"/>
</dbReference>
<dbReference type="PROSITE" id="PS50935">
    <property type="entry name" value="SSB"/>
    <property type="match status" value="1"/>
</dbReference>
<keyword evidence="1 2" id="KW-0238">DNA-binding</keyword>
<dbReference type="PIRSF" id="PIRSF002070">
    <property type="entry name" value="SSB"/>
    <property type="match status" value="1"/>
</dbReference>
<dbReference type="InterPro" id="IPR012340">
    <property type="entry name" value="NA-bd_OB-fold"/>
</dbReference>
<accession>A0A1Y1QFE3</accession>
<dbReference type="SUPFAM" id="SSF50249">
    <property type="entry name" value="Nucleic acid-binding proteins"/>
    <property type="match status" value="1"/>
</dbReference>
<dbReference type="GO" id="GO:0003697">
    <property type="term" value="F:single-stranded DNA binding"/>
    <property type="evidence" value="ECO:0007669"/>
    <property type="project" value="InterPro"/>
</dbReference>
<sequence>MANRFEGRGNLGNDPVLKYVDVANEKRAVCELRIYFDRQVQDGDDYREQGGFWLNVAYWGKRAETASKLLAKGCRVLVTGTLVNEEWTDRDSGEERSRLMLNASSVDLDMIRITAVKFTDRKGEE</sequence>
<evidence type="ECO:0000313" key="5">
    <source>
        <dbReference type="Proteomes" id="UP000192491"/>
    </source>
</evidence>
<dbReference type="InterPro" id="IPR011344">
    <property type="entry name" value="ssDNA-bd"/>
</dbReference>
<dbReference type="Pfam" id="PF00436">
    <property type="entry name" value="SSB"/>
    <property type="match status" value="1"/>
</dbReference>
<gene>
    <name evidence="4" type="ORF">BWK73_37230</name>
</gene>
<dbReference type="Gene3D" id="2.40.50.140">
    <property type="entry name" value="Nucleic acid-binding proteins"/>
    <property type="match status" value="1"/>
</dbReference>
<evidence type="ECO:0000256" key="2">
    <source>
        <dbReference type="PIRNR" id="PIRNR002070"/>
    </source>
</evidence>
<name>A0A1Y1QFE3_9GAMM</name>